<protein>
    <submittedName>
        <fullName evidence="2">Uncharacterized protein</fullName>
    </submittedName>
</protein>
<organism evidence="2 3">
    <name type="scientific">Cotesia glomerata</name>
    <name type="common">Lepidopteran parasitic wasp</name>
    <name type="synonym">Apanteles glomeratus</name>
    <dbReference type="NCBI Taxonomy" id="32391"/>
    <lineage>
        <taxon>Eukaryota</taxon>
        <taxon>Metazoa</taxon>
        <taxon>Ecdysozoa</taxon>
        <taxon>Arthropoda</taxon>
        <taxon>Hexapoda</taxon>
        <taxon>Insecta</taxon>
        <taxon>Pterygota</taxon>
        <taxon>Neoptera</taxon>
        <taxon>Endopterygota</taxon>
        <taxon>Hymenoptera</taxon>
        <taxon>Apocrita</taxon>
        <taxon>Ichneumonoidea</taxon>
        <taxon>Braconidae</taxon>
        <taxon>Microgastrinae</taxon>
        <taxon>Cotesia</taxon>
    </lineage>
</organism>
<dbReference type="Proteomes" id="UP000826195">
    <property type="component" value="Unassembled WGS sequence"/>
</dbReference>
<feature type="region of interest" description="Disordered" evidence="1">
    <location>
        <begin position="135"/>
        <end position="166"/>
    </location>
</feature>
<reference evidence="2 3" key="1">
    <citation type="journal article" date="2021" name="J. Hered.">
        <title>A chromosome-level genome assembly of the parasitoid wasp, Cotesia glomerata (Hymenoptera: Braconidae).</title>
        <authorList>
            <person name="Pinto B.J."/>
            <person name="Weis J.J."/>
            <person name="Gamble T."/>
            <person name="Ode P.J."/>
            <person name="Paul R."/>
            <person name="Zaspel J.M."/>
        </authorList>
    </citation>
    <scope>NUCLEOTIDE SEQUENCE [LARGE SCALE GENOMIC DNA]</scope>
    <source>
        <strain evidence="2">CgM1</strain>
    </source>
</reference>
<accession>A0AAV7J707</accession>
<dbReference type="AlphaFoldDB" id="A0AAV7J707"/>
<keyword evidence="3" id="KW-1185">Reference proteome</keyword>
<comment type="caution">
    <text evidence="2">The sequence shown here is derived from an EMBL/GenBank/DDBJ whole genome shotgun (WGS) entry which is preliminary data.</text>
</comment>
<dbReference type="EMBL" id="JAHXZJ010000001">
    <property type="protein sequence ID" value="KAH0567578.1"/>
    <property type="molecule type" value="Genomic_DNA"/>
</dbReference>
<evidence type="ECO:0000313" key="2">
    <source>
        <dbReference type="EMBL" id="KAH0567578.1"/>
    </source>
</evidence>
<feature type="compositionally biased region" description="Basic and acidic residues" evidence="1">
    <location>
        <begin position="150"/>
        <end position="166"/>
    </location>
</feature>
<evidence type="ECO:0000256" key="1">
    <source>
        <dbReference type="SAM" id="MobiDB-lite"/>
    </source>
</evidence>
<name>A0AAV7J707_COTGL</name>
<gene>
    <name evidence="2" type="ORF">KQX54_010804</name>
</gene>
<proteinExistence type="predicted"/>
<evidence type="ECO:0000313" key="3">
    <source>
        <dbReference type="Proteomes" id="UP000826195"/>
    </source>
</evidence>
<sequence length="166" mass="19230">MNISNHGEQNRTKERETDTWTWMPLTTVSWELYFSSIVTYVEHVLVRRFALFEYGRARMYSIEEEKDEKYKKRKGRGKYRGWGGGVESRAVASNKRVSKPLSNRCRGARSPRWLLRTLMSLLPYPPASLASPIRLIPPASPADTTSSTELKNEPTFRFVDDTTKRP</sequence>